<dbReference type="PRINTS" id="PR00502">
    <property type="entry name" value="NUDIXFAMILY"/>
</dbReference>
<protein>
    <submittedName>
        <fullName evidence="4">NUDIX hydrolase</fullName>
    </submittedName>
</protein>
<evidence type="ECO:0000313" key="5">
    <source>
        <dbReference type="Proteomes" id="UP000596977"/>
    </source>
</evidence>
<dbReference type="PANTHER" id="PTHR43046">
    <property type="entry name" value="GDP-MANNOSE MANNOSYL HYDROLASE"/>
    <property type="match status" value="1"/>
</dbReference>
<dbReference type="Proteomes" id="UP000596977">
    <property type="component" value="Unassembled WGS sequence"/>
</dbReference>
<evidence type="ECO:0000313" key="4">
    <source>
        <dbReference type="EMBL" id="GGA44956.1"/>
    </source>
</evidence>
<dbReference type="Gene3D" id="3.90.79.10">
    <property type="entry name" value="Nucleoside Triphosphate Pyrophosphohydrolase"/>
    <property type="match status" value="1"/>
</dbReference>
<evidence type="ECO:0000259" key="3">
    <source>
        <dbReference type="PROSITE" id="PS51462"/>
    </source>
</evidence>
<dbReference type="GO" id="GO:0016787">
    <property type="term" value="F:hydrolase activity"/>
    <property type="evidence" value="ECO:0007669"/>
    <property type="project" value="UniProtKB-KW"/>
</dbReference>
<proteinExistence type="predicted"/>
<accession>A0A916VW42</accession>
<keyword evidence="2 4" id="KW-0378">Hydrolase</keyword>
<gene>
    <name evidence="4" type="ORF">GCM10011499_13310</name>
</gene>
<dbReference type="InterPro" id="IPR000086">
    <property type="entry name" value="NUDIX_hydrolase_dom"/>
</dbReference>
<keyword evidence="5" id="KW-1185">Reference proteome</keyword>
<feature type="domain" description="Nudix hydrolase" evidence="3">
    <location>
        <begin position="13"/>
        <end position="147"/>
    </location>
</feature>
<dbReference type="AlphaFoldDB" id="A0A916VW42"/>
<reference evidence="4 5" key="1">
    <citation type="journal article" date="2014" name="Int. J. Syst. Evol. Microbiol.">
        <title>Complete genome sequence of Corynebacterium casei LMG S-19264T (=DSM 44701T), isolated from a smear-ripened cheese.</title>
        <authorList>
            <consortium name="US DOE Joint Genome Institute (JGI-PGF)"/>
            <person name="Walter F."/>
            <person name="Albersmeier A."/>
            <person name="Kalinowski J."/>
            <person name="Ruckert C."/>
        </authorList>
    </citation>
    <scope>NUCLEOTIDE SEQUENCE [LARGE SCALE GENOMIC DNA]</scope>
    <source>
        <strain evidence="4 5">CGMCC 1.15896</strain>
    </source>
</reference>
<dbReference type="SUPFAM" id="SSF55811">
    <property type="entry name" value="Nudix"/>
    <property type="match status" value="1"/>
</dbReference>
<dbReference type="PROSITE" id="PS51462">
    <property type="entry name" value="NUDIX"/>
    <property type="match status" value="1"/>
</dbReference>
<dbReference type="PANTHER" id="PTHR43046:SF16">
    <property type="entry name" value="ADP-RIBOSE PYROPHOSPHATASE YJHB-RELATED"/>
    <property type="match status" value="1"/>
</dbReference>
<comment type="caution">
    <text evidence="4">The sequence shown here is derived from an EMBL/GenBank/DDBJ whole genome shotgun (WGS) entry which is preliminary data.</text>
</comment>
<dbReference type="OrthoDB" id="9800065at2"/>
<sequence>MPQTPWQKLKFSLMLRAVGIYRHVTLGVRCAVISDNAVLMVRHSYVAGWHLPGGGVDPGETALAAGKREVLEETGYCVADEGQLFGLYHSTLYTNRDHVALYVFGGAEKRREFVPSAEISEIGWFEIDGLPDETSPATLRRLDEIAGRRPISLNW</sequence>
<dbReference type="EMBL" id="BMKB01000002">
    <property type="protein sequence ID" value="GGA44956.1"/>
    <property type="molecule type" value="Genomic_DNA"/>
</dbReference>
<comment type="cofactor">
    <cofactor evidence="1">
        <name>Mg(2+)</name>
        <dbReference type="ChEBI" id="CHEBI:18420"/>
    </cofactor>
</comment>
<evidence type="ECO:0000256" key="2">
    <source>
        <dbReference type="ARBA" id="ARBA00022801"/>
    </source>
</evidence>
<dbReference type="Pfam" id="PF00293">
    <property type="entry name" value="NUDIX"/>
    <property type="match status" value="1"/>
</dbReference>
<dbReference type="RefSeq" id="WP_127072819.1">
    <property type="nucleotide sequence ID" value="NZ_BMKB01000002.1"/>
</dbReference>
<dbReference type="InterPro" id="IPR020476">
    <property type="entry name" value="Nudix_hydrolase"/>
</dbReference>
<organism evidence="4 5">
    <name type="scientific">Pelagibacterium lentulum</name>
    <dbReference type="NCBI Taxonomy" id="2029865"/>
    <lineage>
        <taxon>Bacteria</taxon>
        <taxon>Pseudomonadati</taxon>
        <taxon>Pseudomonadota</taxon>
        <taxon>Alphaproteobacteria</taxon>
        <taxon>Hyphomicrobiales</taxon>
        <taxon>Devosiaceae</taxon>
        <taxon>Pelagibacterium</taxon>
    </lineage>
</organism>
<evidence type="ECO:0000256" key="1">
    <source>
        <dbReference type="ARBA" id="ARBA00001946"/>
    </source>
</evidence>
<name>A0A916VW42_9HYPH</name>
<dbReference type="InterPro" id="IPR015797">
    <property type="entry name" value="NUDIX_hydrolase-like_dom_sf"/>
</dbReference>